<dbReference type="Pfam" id="PF00433">
    <property type="entry name" value="Pkinase_C"/>
    <property type="match status" value="1"/>
</dbReference>
<sequence length="532" mass="60592">MAQGHADMPQLSEEAIKKAHTAKKYIENLYRMQEKNLRERNERKISLERRLQSTGLSEDQKKQERQALEQQERDYVRLQRQRMSSDDFEALKLIGRGAFGEVWLCKEIKTGKIVALKKLKKAEMVRRGQIDHVKAERDVLAGIHSPFIVRLYYSFQDEDYLYLVMEYLAGGDVMTLLMRKDILSYKETRFYMAETVLAIEILHRNNYIHRDIKPDNLLLRGNGHMKLSDFGLCKPVDVSKLPTLREDQPASSAQLSSLGSPATPEMDSKRQGGLFTCCGRKQQPTTSPPEAQPSSATFRQIEPAQSLTGSRTQSEKVAHWQSNRRKLAYSTVGTPDYIAPEVLTKTGYGMECDWWSLGAIMYEMMIGYPPFYSEDPMSTCRKIVNWRSTLRFPPEIKLPPPAKDFIQRLLCNVEDRLGTRAGAAEVKAHPFFAGVDWDAMAGAQAPYVPTVTHELDTQNFEEFEEKEAASGSASNRRRLRADPNFIGYTYKNWEAVSPRQDEEHEGMMKLKPKAVSRPKLSDVQGAFASAGT</sequence>
<keyword evidence="7" id="KW-0418">Kinase</keyword>
<comment type="caution">
    <text evidence="15">The sequence shown here is derived from an EMBL/GenBank/DDBJ whole genome shotgun (WGS) entry which is preliminary data.</text>
</comment>
<dbReference type="EC" id="2.7.11.1" evidence="2"/>
<keyword evidence="4" id="KW-0597">Phosphoprotein</keyword>
<evidence type="ECO:0000256" key="3">
    <source>
        <dbReference type="ARBA" id="ARBA00022527"/>
    </source>
</evidence>
<dbReference type="Gene3D" id="3.30.200.20">
    <property type="entry name" value="Phosphorylase Kinase, domain 1"/>
    <property type="match status" value="1"/>
</dbReference>
<feature type="binding site" evidence="11">
    <location>
        <position position="117"/>
    </location>
    <ligand>
        <name>ATP</name>
        <dbReference type="ChEBI" id="CHEBI:30616"/>
    </ligand>
</feature>
<evidence type="ECO:0000256" key="6">
    <source>
        <dbReference type="ARBA" id="ARBA00022741"/>
    </source>
</evidence>
<dbReference type="EMBL" id="CAXHTA020000021">
    <property type="protein sequence ID" value="CAL5229889.1"/>
    <property type="molecule type" value="Genomic_DNA"/>
</dbReference>
<dbReference type="Pfam" id="PF00069">
    <property type="entry name" value="Pkinase"/>
    <property type="match status" value="2"/>
</dbReference>
<keyword evidence="16" id="KW-1185">Reference proteome</keyword>
<evidence type="ECO:0000256" key="12">
    <source>
        <dbReference type="SAM" id="MobiDB-lite"/>
    </source>
</evidence>
<evidence type="ECO:0000256" key="1">
    <source>
        <dbReference type="ARBA" id="ARBA00009903"/>
    </source>
</evidence>
<dbReference type="InterPro" id="IPR000961">
    <property type="entry name" value="AGC-kinase_C"/>
</dbReference>
<evidence type="ECO:0000313" key="16">
    <source>
        <dbReference type="Proteomes" id="UP001497392"/>
    </source>
</evidence>
<evidence type="ECO:0000313" key="15">
    <source>
        <dbReference type="EMBL" id="CAL5229889.1"/>
    </source>
</evidence>
<dbReference type="Proteomes" id="UP001497392">
    <property type="component" value="Unassembled WGS sequence"/>
</dbReference>
<dbReference type="PANTHER" id="PTHR22988">
    <property type="entry name" value="MYOTONIC DYSTROPHY S/T KINASE-RELATED"/>
    <property type="match status" value="1"/>
</dbReference>
<feature type="region of interest" description="Disordered" evidence="12">
    <location>
        <begin position="513"/>
        <end position="532"/>
    </location>
</feature>
<dbReference type="InterPro" id="IPR050839">
    <property type="entry name" value="Rho-assoc_Ser/Thr_Kinase"/>
</dbReference>
<dbReference type="SMART" id="SM00133">
    <property type="entry name" value="S_TK_X"/>
    <property type="match status" value="1"/>
</dbReference>
<dbReference type="InterPro" id="IPR059233">
    <property type="entry name" value="MobB_NdrA/B/Cbk1"/>
</dbReference>
<dbReference type="CDD" id="cd05599">
    <property type="entry name" value="STKc_NDR_like"/>
    <property type="match status" value="1"/>
</dbReference>
<reference evidence="15 16" key="1">
    <citation type="submission" date="2024-06" db="EMBL/GenBank/DDBJ databases">
        <authorList>
            <person name="Kraege A."/>
            <person name="Thomma B."/>
        </authorList>
    </citation>
    <scope>NUCLEOTIDE SEQUENCE [LARGE SCALE GENOMIC DNA]</scope>
</reference>
<organism evidence="15 16">
    <name type="scientific">Coccomyxa viridis</name>
    <dbReference type="NCBI Taxonomy" id="1274662"/>
    <lineage>
        <taxon>Eukaryota</taxon>
        <taxon>Viridiplantae</taxon>
        <taxon>Chlorophyta</taxon>
        <taxon>core chlorophytes</taxon>
        <taxon>Trebouxiophyceae</taxon>
        <taxon>Trebouxiophyceae incertae sedis</taxon>
        <taxon>Coccomyxaceae</taxon>
        <taxon>Coccomyxa</taxon>
    </lineage>
</organism>
<gene>
    <name evidence="15" type="primary">g13304</name>
    <name evidence="15" type="ORF">VP750_LOCUS11795</name>
</gene>
<dbReference type="PROSITE" id="PS00108">
    <property type="entry name" value="PROTEIN_KINASE_ST"/>
    <property type="match status" value="1"/>
</dbReference>
<evidence type="ECO:0000259" key="14">
    <source>
        <dbReference type="PROSITE" id="PS51285"/>
    </source>
</evidence>
<evidence type="ECO:0000256" key="11">
    <source>
        <dbReference type="PROSITE-ProRule" id="PRU10141"/>
    </source>
</evidence>
<comment type="catalytic activity">
    <reaction evidence="10">
        <text>L-seryl-[protein] + ATP = O-phospho-L-seryl-[protein] + ADP + H(+)</text>
        <dbReference type="Rhea" id="RHEA:17989"/>
        <dbReference type="Rhea" id="RHEA-COMP:9863"/>
        <dbReference type="Rhea" id="RHEA-COMP:11604"/>
        <dbReference type="ChEBI" id="CHEBI:15378"/>
        <dbReference type="ChEBI" id="CHEBI:29999"/>
        <dbReference type="ChEBI" id="CHEBI:30616"/>
        <dbReference type="ChEBI" id="CHEBI:83421"/>
        <dbReference type="ChEBI" id="CHEBI:456216"/>
        <dbReference type="EC" id="2.7.11.1"/>
    </reaction>
</comment>
<comment type="similarity">
    <text evidence="1">Belongs to the protein kinase superfamily. AGC Ser/Thr protein kinase family.</text>
</comment>
<dbReference type="InterPro" id="IPR011009">
    <property type="entry name" value="Kinase-like_dom_sf"/>
</dbReference>
<name>A0ABP1GCI5_9CHLO</name>
<dbReference type="Gene3D" id="1.10.510.10">
    <property type="entry name" value="Transferase(Phosphotransferase) domain 1"/>
    <property type="match status" value="1"/>
</dbReference>
<feature type="domain" description="Protein kinase" evidence="13">
    <location>
        <begin position="88"/>
        <end position="432"/>
    </location>
</feature>
<dbReference type="CDD" id="cd21742">
    <property type="entry name" value="MobB_NDR_LATS-like"/>
    <property type="match status" value="1"/>
</dbReference>
<dbReference type="PROSITE" id="PS50011">
    <property type="entry name" value="PROTEIN_KINASE_DOM"/>
    <property type="match status" value="1"/>
</dbReference>
<dbReference type="PROSITE" id="PS51285">
    <property type="entry name" value="AGC_KINASE_CTER"/>
    <property type="match status" value="1"/>
</dbReference>
<feature type="domain" description="AGC-kinase C-terminal" evidence="14">
    <location>
        <begin position="433"/>
        <end position="500"/>
    </location>
</feature>
<evidence type="ECO:0000256" key="2">
    <source>
        <dbReference type="ARBA" id="ARBA00012513"/>
    </source>
</evidence>
<feature type="region of interest" description="Disordered" evidence="12">
    <location>
        <begin position="48"/>
        <end position="70"/>
    </location>
</feature>
<dbReference type="InterPro" id="IPR008271">
    <property type="entry name" value="Ser/Thr_kinase_AS"/>
</dbReference>
<comment type="catalytic activity">
    <reaction evidence="9">
        <text>L-threonyl-[protein] + ATP = O-phospho-L-threonyl-[protein] + ADP + H(+)</text>
        <dbReference type="Rhea" id="RHEA:46608"/>
        <dbReference type="Rhea" id="RHEA-COMP:11060"/>
        <dbReference type="Rhea" id="RHEA-COMP:11605"/>
        <dbReference type="ChEBI" id="CHEBI:15378"/>
        <dbReference type="ChEBI" id="CHEBI:30013"/>
        <dbReference type="ChEBI" id="CHEBI:30616"/>
        <dbReference type="ChEBI" id="CHEBI:61977"/>
        <dbReference type="ChEBI" id="CHEBI:456216"/>
        <dbReference type="EC" id="2.7.11.1"/>
    </reaction>
</comment>
<evidence type="ECO:0000256" key="10">
    <source>
        <dbReference type="ARBA" id="ARBA00048679"/>
    </source>
</evidence>
<evidence type="ECO:0000256" key="5">
    <source>
        <dbReference type="ARBA" id="ARBA00022679"/>
    </source>
</evidence>
<dbReference type="InterPro" id="IPR000719">
    <property type="entry name" value="Prot_kinase_dom"/>
</dbReference>
<dbReference type="SUPFAM" id="SSF56112">
    <property type="entry name" value="Protein kinase-like (PK-like)"/>
    <property type="match status" value="1"/>
</dbReference>
<proteinExistence type="inferred from homology"/>
<feature type="compositionally biased region" description="Polar residues" evidence="12">
    <location>
        <begin position="249"/>
        <end position="260"/>
    </location>
</feature>
<dbReference type="PANTHER" id="PTHR22988:SF76">
    <property type="entry name" value="CHROMOSOME UNDETERMINED SCAFFOLD_135, WHOLE GENOME SHOTGUN SEQUENCE"/>
    <property type="match status" value="1"/>
</dbReference>
<feature type="region of interest" description="Disordered" evidence="12">
    <location>
        <begin position="244"/>
        <end position="297"/>
    </location>
</feature>
<accession>A0ABP1GCI5</accession>
<dbReference type="InterPro" id="IPR017441">
    <property type="entry name" value="Protein_kinase_ATP_BS"/>
</dbReference>
<keyword evidence="6 11" id="KW-0547">Nucleotide-binding</keyword>
<evidence type="ECO:0000256" key="9">
    <source>
        <dbReference type="ARBA" id="ARBA00047899"/>
    </source>
</evidence>
<keyword evidence="5" id="KW-0808">Transferase</keyword>
<dbReference type="InterPro" id="IPR017892">
    <property type="entry name" value="Pkinase_C"/>
</dbReference>
<dbReference type="PROSITE" id="PS00107">
    <property type="entry name" value="PROTEIN_KINASE_ATP"/>
    <property type="match status" value="1"/>
</dbReference>
<protein>
    <recommendedName>
        <fullName evidence="2">non-specific serine/threonine protein kinase</fullName>
        <ecNumber evidence="2">2.7.11.1</ecNumber>
    </recommendedName>
</protein>
<evidence type="ECO:0000256" key="4">
    <source>
        <dbReference type="ARBA" id="ARBA00022553"/>
    </source>
</evidence>
<keyword evidence="8 11" id="KW-0067">ATP-binding</keyword>
<feature type="compositionally biased region" description="Basic and acidic residues" evidence="12">
    <location>
        <begin position="58"/>
        <end position="70"/>
    </location>
</feature>
<evidence type="ECO:0000259" key="13">
    <source>
        <dbReference type="PROSITE" id="PS50011"/>
    </source>
</evidence>
<evidence type="ECO:0000256" key="7">
    <source>
        <dbReference type="ARBA" id="ARBA00022777"/>
    </source>
</evidence>
<keyword evidence="3" id="KW-0723">Serine/threonine-protein kinase</keyword>
<dbReference type="SMART" id="SM00220">
    <property type="entry name" value="S_TKc"/>
    <property type="match status" value="1"/>
</dbReference>
<evidence type="ECO:0000256" key="8">
    <source>
        <dbReference type="ARBA" id="ARBA00022840"/>
    </source>
</evidence>